<dbReference type="Proteomes" id="UP000032229">
    <property type="component" value="Chromosome"/>
</dbReference>
<dbReference type="Gene3D" id="1.25.40.390">
    <property type="match status" value="1"/>
</dbReference>
<dbReference type="GO" id="GO:0009279">
    <property type="term" value="C:cell outer membrane"/>
    <property type="evidence" value="ECO:0007669"/>
    <property type="project" value="UniProtKB-SubCell"/>
</dbReference>
<protein>
    <submittedName>
        <fullName evidence="8">Carbohydrate-binding protein SusD</fullName>
    </submittedName>
</protein>
<keyword evidence="4" id="KW-0472">Membrane</keyword>
<dbReference type="PROSITE" id="PS51257">
    <property type="entry name" value="PROKAR_LIPOPROTEIN"/>
    <property type="match status" value="1"/>
</dbReference>
<evidence type="ECO:0000313" key="8">
    <source>
        <dbReference type="EMBL" id="AJR04465.1"/>
    </source>
</evidence>
<feature type="domain" description="RagB/SusD" evidence="6">
    <location>
        <begin position="355"/>
        <end position="522"/>
    </location>
</feature>
<proteinExistence type="inferred from homology"/>
<sequence>MKTYKYLFLLLISLSIIGCSNLEEEPVGLLAPEGFFKSTKDIQTAVNGAYGHMMHEDYWGRKGSLPIMLRSDMVSIGDPTTPVRRIDHDRFTVDGENGMITDSWPRSYQTIAAANQAIVGAEAVNVPDELKNPVTAQAYFVRAFMYFELVRLYGDIPYLDKPVTDAAAAGSISKTKVADVYTKIIADLEFAKKWLPDTQPTRSLPSKATAQSYLALVYLTMGQFDNANFAKAYTEAKAVIDNESKYELGLEPDFQDLFNATKTAASKEPLFILDYNGFGDGEYGRDYMGALTGIRENQRDGTGGGWSVAVPSLAVYTSWDSQDYRRAVSLDDTGLFKAKAPATGLVEEPYTRFTVYYTNSANRPHIAKYTRFPGSVAEGNFRQSSNKYIMMRYAEVLLIAAEALNEVTPGTTEADGYVDRVRERARNGMAGSTPSPVPAKVTSGMSQDAFRAMVLEERKWELAFELKRWFDIVRRKMGPTVFGASGLEGLKTNFNPARDYLYPLPNDELLRNPNLLPQNNEY</sequence>
<dbReference type="AlphaFoldDB" id="A0A0C5WNI7"/>
<dbReference type="PATRIC" id="fig|1454006.5.peg.2611"/>
<dbReference type="OrthoDB" id="5694214at2"/>
<dbReference type="SUPFAM" id="SSF48452">
    <property type="entry name" value="TPR-like"/>
    <property type="match status" value="1"/>
</dbReference>
<dbReference type="STRING" id="1454006.AW14_13175"/>
<reference evidence="8 9" key="1">
    <citation type="submission" date="2014-02" db="EMBL/GenBank/DDBJ databases">
        <authorList>
            <person name="Young C.-C."/>
            <person name="Hameed A."/>
            <person name="Huang H.-C."/>
            <person name="Shahina M."/>
        </authorList>
    </citation>
    <scope>NUCLEOTIDE SEQUENCE [LARGE SCALE GENOMIC DNA]</scope>
    <source>
        <strain evidence="8 9">CC-SAMT-1</strain>
    </source>
</reference>
<evidence type="ECO:0000256" key="3">
    <source>
        <dbReference type="ARBA" id="ARBA00022729"/>
    </source>
</evidence>
<comment type="subcellular location">
    <subcellularLocation>
        <location evidence="1">Cell outer membrane</location>
    </subcellularLocation>
</comment>
<feature type="domain" description="SusD-like N-terminal" evidence="7">
    <location>
        <begin position="90"/>
        <end position="219"/>
    </location>
</feature>
<organism evidence="8 9">
    <name type="scientific">Siansivirga zeaxanthinifaciens CC-SAMT-1</name>
    <dbReference type="NCBI Taxonomy" id="1454006"/>
    <lineage>
        <taxon>Bacteria</taxon>
        <taxon>Pseudomonadati</taxon>
        <taxon>Bacteroidota</taxon>
        <taxon>Flavobacteriia</taxon>
        <taxon>Flavobacteriales</taxon>
        <taxon>Flavobacteriaceae</taxon>
        <taxon>Siansivirga</taxon>
    </lineage>
</organism>
<evidence type="ECO:0000259" key="7">
    <source>
        <dbReference type="Pfam" id="PF14322"/>
    </source>
</evidence>
<dbReference type="InterPro" id="IPR012944">
    <property type="entry name" value="SusD_RagB_dom"/>
</dbReference>
<evidence type="ECO:0000313" key="9">
    <source>
        <dbReference type="Proteomes" id="UP000032229"/>
    </source>
</evidence>
<gene>
    <name evidence="8" type="ORF">AW14_13175</name>
</gene>
<dbReference type="HOGENOM" id="CLU_015553_1_1_10"/>
<keyword evidence="5" id="KW-0998">Cell outer membrane</keyword>
<keyword evidence="9" id="KW-1185">Reference proteome</keyword>
<dbReference type="EMBL" id="CP007202">
    <property type="protein sequence ID" value="AJR04465.1"/>
    <property type="molecule type" value="Genomic_DNA"/>
</dbReference>
<comment type="similarity">
    <text evidence="2">Belongs to the SusD family.</text>
</comment>
<evidence type="ECO:0000256" key="4">
    <source>
        <dbReference type="ARBA" id="ARBA00023136"/>
    </source>
</evidence>
<name>A0A0C5WNI7_9FLAO</name>
<dbReference type="Pfam" id="PF07980">
    <property type="entry name" value="SusD_RagB"/>
    <property type="match status" value="1"/>
</dbReference>
<keyword evidence="3" id="KW-0732">Signal</keyword>
<accession>A0A0C5WNI7</accession>
<evidence type="ECO:0000256" key="2">
    <source>
        <dbReference type="ARBA" id="ARBA00006275"/>
    </source>
</evidence>
<evidence type="ECO:0000256" key="1">
    <source>
        <dbReference type="ARBA" id="ARBA00004442"/>
    </source>
</evidence>
<evidence type="ECO:0000256" key="5">
    <source>
        <dbReference type="ARBA" id="ARBA00023237"/>
    </source>
</evidence>
<dbReference type="Pfam" id="PF14322">
    <property type="entry name" value="SusD-like_3"/>
    <property type="match status" value="1"/>
</dbReference>
<dbReference type="InterPro" id="IPR011990">
    <property type="entry name" value="TPR-like_helical_dom_sf"/>
</dbReference>
<dbReference type="InterPro" id="IPR033985">
    <property type="entry name" value="SusD-like_N"/>
</dbReference>
<evidence type="ECO:0000259" key="6">
    <source>
        <dbReference type="Pfam" id="PF07980"/>
    </source>
</evidence>
<dbReference type="KEGG" id="sze:AW14_13175"/>
<dbReference type="RefSeq" id="WP_044639170.1">
    <property type="nucleotide sequence ID" value="NZ_CP007202.1"/>
</dbReference>